<dbReference type="GeneID" id="70181692"/>
<dbReference type="InterPro" id="IPR024370">
    <property type="entry name" value="PBP_domain"/>
</dbReference>
<protein>
    <recommendedName>
        <fullName evidence="1">PBP domain-containing protein</fullName>
    </recommendedName>
</protein>
<dbReference type="OrthoDB" id="10260248at2759"/>
<proteinExistence type="predicted"/>
<dbReference type="PANTHER" id="PTHR37945">
    <property type="entry name" value="EXTRACELLULAR TUNGSTATE BINDING PROTEIN"/>
    <property type="match status" value="1"/>
</dbReference>
<accession>A0A9P8YGJ8</accession>
<name>A0A9P8YGJ8_9PEZI</name>
<organism evidence="2 3">
    <name type="scientific">Microdochium trichocladiopsis</name>
    <dbReference type="NCBI Taxonomy" id="1682393"/>
    <lineage>
        <taxon>Eukaryota</taxon>
        <taxon>Fungi</taxon>
        <taxon>Dikarya</taxon>
        <taxon>Ascomycota</taxon>
        <taxon>Pezizomycotina</taxon>
        <taxon>Sordariomycetes</taxon>
        <taxon>Xylariomycetidae</taxon>
        <taxon>Xylariales</taxon>
        <taxon>Microdochiaceae</taxon>
        <taxon>Microdochium</taxon>
    </lineage>
</organism>
<dbReference type="InterPro" id="IPR052738">
    <property type="entry name" value="ABC-Tungstate_binding"/>
</dbReference>
<dbReference type="Proteomes" id="UP000756346">
    <property type="component" value="Unassembled WGS sequence"/>
</dbReference>
<evidence type="ECO:0000313" key="2">
    <source>
        <dbReference type="EMBL" id="KAH7039890.1"/>
    </source>
</evidence>
<dbReference type="AlphaFoldDB" id="A0A9P8YGJ8"/>
<comment type="caution">
    <text evidence="2">The sequence shown here is derived from an EMBL/GenBank/DDBJ whole genome shotgun (WGS) entry which is preliminary data.</text>
</comment>
<dbReference type="Gene3D" id="3.40.190.10">
    <property type="entry name" value="Periplasmic binding protein-like II"/>
    <property type="match status" value="2"/>
</dbReference>
<dbReference type="SUPFAM" id="SSF53850">
    <property type="entry name" value="Periplasmic binding protein-like II"/>
    <property type="match status" value="1"/>
</dbReference>
<evidence type="ECO:0000259" key="1">
    <source>
        <dbReference type="Pfam" id="PF12849"/>
    </source>
</evidence>
<dbReference type="RefSeq" id="XP_046017945.1">
    <property type="nucleotide sequence ID" value="XM_046152146.1"/>
</dbReference>
<dbReference type="EMBL" id="JAGTJQ010000001">
    <property type="protein sequence ID" value="KAH7039890.1"/>
    <property type="molecule type" value="Genomic_DNA"/>
</dbReference>
<keyword evidence="3" id="KW-1185">Reference proteome</keyword>
<reference evidence="2" key="1">
    <citation type="journal article" date="2021" name="Nat. Commun.">
        <title>Genetic determinants of endophytism in the Arabidopsis root mycobiome.</title>
        <authorList>
            <person name="Mesny F."/>
            <person name="Miyauchi S."/>
            <person name="Thiergart T."/>
            <person name="Pickel B."/>
            <person name="Atanasova L."/>
            <person name="Karlsson M."/>
            <person name="Huettel B."/>
            <person name="Barry K.W."/>
            <person name="Haridas S."/>
            <person name="Chen C."/>
            <person name="Bauer D."/>
            <person name="Andreopoulos W."/>
            <person name="Pangilinan J."/>
            <person name="LaButti K."/>
            <person name="Riley R."/>
            <person name="Lipzen A."/>
            <person name="Clum A."/>
            <person name="Drula E."/>
            <person name="Henrissat B."/>
            <person name="Kohler A."/>
            <person name="Grigoriev I.V."/>
            <person name="Martin F.M."/>
            <person name="Hacquard S."/>
        </authorList>
    </citation>
    <scope>NUCLEOTIDE SEQUENCE</scope>
    <source>
        <strain evidence="2">MPI-CAGE-CH-0230</strain>
    </source>
</reference>
<sequence length="305" mass="33534">MARVKTAIVSPGEPDPQTKAVYGSGTTILRIGNGGAGATGLLEALCVDYLSTLPSPASITWVANHSRHTQLALMYDYIDIALTYERKEEALAEAEGWSVTHGPVFHDHFCIVGPVSDPVGIRSARSPHEALAMIARSRHLFHSRRDGSATMWKEEDLWSYCGLKPWTDDAENGDWFKKSHLPPAEALIGADQAGAYLVTDRSTLLRQTGLRTISNSTVFFEPTSEYHYFMNSCCALSSPSASPETKKHVAKFIEYLKSPRGQKVVAGYGIGDGWALFATLEEKYAKAMLRRGRPKDGRWVMPSAL</sequence>
<evidence type="ECO:0000313" key="3">
    <source>
        <dbReference type="Proteomes" id="UP000756346"/>
    </source>
</evidence>
<gene>
    <name evidence="2" type="ORF">B0I36DRAFT_309553</name>
</gene>
<feature type="domain" description="PBP" evidence="1">
    <location>
        <begin position="21"/>
        <end position="174"/>
    </location>
</feature>
<dbReference type="PANTHER" id="PTHR37945:SF1">
    <property type="entry name" value="EXTRACELLULAR TUNGSTATE BINDING PROTEIN"/>
    <property type="match status" value="1"/>
</dbReference>
<dbReference type="Pfam" id="PF12849">
    <property type="entry name" value="PBP_like_2"/>
    <property type="match status" value="1"/>
</dbReference>